<reference evidence="1 3" key="1">
    <citation type="submission" date="2018-08" db="EMBL/GenBank/DDBJ databases">
        <title>A genome reference for cultivated species of the human gut microbiota.</title>
        <authorList>
            <person name="Zou Y."/>
            <person name="Xue W."/>
            <person name="Luo G."/>
        </authorList>
    </citation>
    <scope>NUCLEOTIDE SEQUENCE [LARGE SCALE GENOMIC DNA]</scope>
    <source>
        <strain evidence="1 3">AF31-23</strain>
    </source>
</reference>
<reference evidence="2 4" key="2">
    <citation type="journal article" date="2019" name="Science, e1252229">
        <title>Invertible promoters mediate bacterial phase variation, antibiotic resistance, and host adaptation in the gut.</title>
        <authorList>
            <person name="Jiang X."/>
            <person name="Hall A.B."/>
            <person name="Arthur T.D."/>
            <person name="Plichta D.R."/>
            <person name="Covington C.T."/>
            <person name="Poyet M."/>
            <person name="Crothers J."/>
            <person name="Moses P.L."/>
            <person name="Tolonen A.C."/>
            <person name="Vlamakis H."/>
            <person name="Alm E.J."/>
            <person name="Xavier R.J."/>
        </authorList>
    </citation>
    <scope>NUCLEOTIDE SEQUENCE [LARGE SCALE GENOMIC DNA]</scope>
    <source>
        <strain evidence="2">Bf_0095</strain>
        <strain evidence="4">bf_0095</strain>
    </source>
</reference>
<proteinExistence type="predicted"/>
<name>A0A3E4IG63_9BACE</name>
<evidence type="ECO:0000313" key="2">
    <source>
        <dbReference type="EMBL" id="RYT82349.1"/>
    </source>
</evidence>
<evidence type="ECO:0000313" key="1">
    <source>
        <dbReference type="EMBL" id="RHN03408.1"/>
    </source>
</evidence>
<protein>
    <recommendedName>
        <fullName evidence="5">Transposase family protein</fullName>
    </recommendedName>
</protein>
<comment type="caution">
    <text evidence="1">The sequence shown here is derived from an EMBL/GenBank/DDBJ whole genome shotgun (WGS) entry which is preliminary data.</text>
</comment>
<evidence type="ECO:0008006" key="5">
    <source>
        <dbReference type="Google" id="ProtNLM"/>
    </source>
</evidence>
<organism evidence="1 3">
    <name type="scientific">Bacteroides intestinalis</name>
    <dbReference type="NCBI Taxonomy" id="329854"/>
    <lineage>
        <taxon>Bacteria</taxon>
        <taxon>Pseudomonadati</taxon>
        <taxon>Bacteroidota</taxon>
        <taxon>Bacteroidia</taxon>
        <taxon>Bacteroidales</taxon>
        <taxon>Bacteroidaceae</taxon>
        <taxon>Bacteroides</taxon>
    </lineage>
</organism>
<dbReference type="EMBL" id="QRQM01000032">
    <property type="protein sequence ID" value="RHN03408.1"/>
    <property type="molecule type" value="Genomic_DNA"/>
</dbReference>
<keyword evidence="4" id="KW-1185">Reference proteome</keyword>
<dbReference type="AlphaFoldDB" id="A0A3E4IG63"/>
<dbReference type="RefSeq" id="WP_044533780.1">
    <property type="nucleotide sequence ID" value="NZ_CDQQ01000460.1"/>
</dbReference>
<dbReference type="OrthoDB" id="1119824at2"/>
<evidence type="ECO:0000313" key="4">
    <source>
        <dbReference type="Proteomes" id="UP000291191"/>
    </source>
</evidence>
<gene>
    <name evidence="1" type="ORF">DWZ32_20585</name>
    <name evidence="2" type="ORF">EAJ06_01600</name>
</gene>
<sequence>MELNGYRLLLPEGTLDYFDLVDVKESLNEVVIYLEEKNQTPEKYAGQETEGKVFYEPVIVQDFPLRGKKVFLNLLLRRWILKSSNEYISRNWRMVAQGTRLTHDFASFLKELY</sequence>
<dbReference type="EMBL" id="RCXO01000002">
    <property type="protein sequence ID" value="RYT82349.1"/>
    <property type="molecule type" value="Genomic_DNA"/>
</dbReference>
<evidence type="ECO:0000313" key="3">
    <source>
        <dbReference type="Proteomes" id="UP000286003"/>
    </source>
</evidence>
<accession>A0A3E4IG63</accession>
<dbReference type="Proteomes" id="UP000291191">
    <property type="component" value="Unassembled WGS sequence"/>
</dbReference>
<dbReference type="Proteomes" id="UP000286003">
    <property type="component" value="Unassembled WGS sequence"/>
</dbReference>